<evidence type="ECO:0000256" key="8">
    <source>
        <dbReference type="ARBA" id="ARBA00023136"/>
    </source>
</evidence>
<comment type="catalytic activity">
    <reaction evidence="12">
        <text>Successive hydrolysis of beta-D-glucose units from the non-reducing ends of (1-&gt;3)-beta-D-glucans, releasing alpha-glucose.</text>
        <dbReference type="EC" id="3.2.1.58"/>
    </reaction>
</comment>
<evidence type="ECO:0000256" key="4">
    <source>
        <dbReference type="ARBA" id="ARBA00022692"/>
    </source>
</evidence>
<evidence type="ECO:0000256" key="10">
    <source>
        <dbReference type="ARBA" id="ARBA00023295"/>
    </source>
</evidence>
<evidence type="ECO:0000256" key="7">
    <source>
        <dbReference type="ARBA" id="ARBA00022989"/>
    </source>
</evidence>
<evidence type="ECO:0000256" key="5">
    <source>
        <dbReference type="ARBA" id="ARBA00022801"/>
    </source>
</evidence>
<comment type="similarity">
    <text evidence="2 16">Belongs to the glycosyl hydrolase 5 (cellulase A) family.</text>
</comment>
<dbReference type="FunFam" id="3.20.20.80:FF:000033">
    <property type="entry name" value="Glucan 1,3-beta-glucosidase A"/>
    <property type="match status" value="1"/>
</dbReference>
<dbReference type="GO" id="GO:0000935">
    <property type="term" value="C:division septum"/>
    <property type="evidence" value="ECO:0007669"/>
    <property type="project" value="EnsemblFungi"/>
</dbReference>
<reference evidence="18 19" key="1">
    <citation type="journal article" date="2016" name="Proc. Natl. Acad. Sci. U.S.A.">
        <title>Comparative genomics of biotechnologically important yeasts.</title>
        <authorList>
            <person name="Riley R."/>
            <person name="Haridas S."/>
            <person name="Wolfe K.H."/>
            <person name="Lopes M.R."/>
            <person name="Hittinger C.T."/>
            <person name="Goeker M."/>
            <person name="Salamov A.A."/>
            <person name="Wisecaver J.H."/>
            <person name="Long T.M."/>
            <person name="Calvey C.H."/>
            <person name="Aerts A.L."/>
            <person name="Barry K.W."/>
            <person name="Choi C."/>
            <person name="Clum A."/>
            <person name="Coughlan A.Y."/>
            <person name="Deshpande S."/>
            <person name="Douglass A.P."/>
            <person name="Hanson S.J."/>
            <person name="Klenk H.-P."/>
            <person name="LaButti K.M."/>
            <person name="Lapidus A."/>
            <person name="Lindquist E.A."/>
            <person name="Lipzen A.M."/>
            <person name="Meier-Kolthoff J.P."/>
            <person name="Ohm R.A."/>
            <person name="Otillar R.P."/>
            <person name="Pangilinan J.L."/>
            <person name="Peng Y."/>
            <person name="Rokas A."/>
            <person name="Rosa C.A."/>
            <person name="Scheuner C."/>
            <person name="Sibirny A.A."/>
            <person name="Slot J.C."/>
            <person name="Stielow J.B."/>
            <person name="Sun H."/>
            <person name="Kurtzman C.P."/>
            <person name="Blackwell M."/>
            <person name="Grigoriev I.V."/>
            <person name="Jeffries T.W."/>
        </authorList>
    </citation>
    <scope>NUCLEOTIDE SEQUENCE [LARGE SCALE GENOMIC DNA]</scope>
    <source>
        <strain evidence="18 19">NRRL Y-11557</strain>
    </source>
</reference>
<dbReference type="OrthoDB" id="62120at2759"/>
<keyword evidence="10 16" id="KW-0326">Glycosidase</keyword>
<dbReference type="GO" id="GO:0009986">
    <property type="term" value="C:cell surface"/>
    <property type="evidence" value="ECO:0007669"/>
    <property type="project" value="TreeGrafter"/>
</dbReference>
<evidence type="ECO:0000256" key="2">
    <source>
        <dbReference type="ARBA" id="ARBA00005641"/>
    </source>
</evidence>
<dbReference type="InterPro" id="IPR001547">
    <property type="entry name" value="Glyco_hydro_5"/>
</dbReference>
<comment type="function">
    <text evidence="13">Glucosidase involved in the degradation of cellulosic biomass. Active on lichenan.</text>
</comment>
<keyword evidence="11" id="KW-0961">Cell wall biogenesis/degradation</keyword>
<dbReference type="InterPro" id="IPR050386">
    <property type="entry name" value="Glycosyl_hydrolase_5"/>
</dbReference>
<accession>A0A1E3PYN2</accession>
<evidence type="ECO:0000256" key="16">
    <source>
        <dbReference type="RuleBase" id="RU361153"/>
    </source>
</evidence>
<evidence type="ECO:0000256" key="14">
    <source>
        <dbReference type="ARBA" id="ARBA00038929"/>
    </source>
</evidence>
<dbReference type="EC" id="3.2.1.58" evidence="14"/>
<dbReference type="Pfam" id="PF00150">
    <property type="entry name" value="Cellulase"/>
    <property type="match status" value="1"/>
</dbReference>
<keyword evidence="3" id="KW-1003">Cell membrane</keyword>
<keyword evidence="19" id="KW-1185">Reference proteome</keyword>
<comment type="subcellular location">
    <subcellularLocation>
        <location evidence="1">Cell membrane</location>
        <topology evidence="1">Single-pass type II membrane protein</topology>
    </subcellularLocation>
</comment>
<proteinExistence type="inferred from homology"/>
<evidence type="ECO:0000259" key="17">
    <source>
        <dbReference type="Pfam" id="PF00150"/>
    </source>
</evidence>
<dbReference type="GO" id="GO:0004338">
    <property type="term" value="F:glucan exo-1,3-beta-glucosidase activity"/>
    <property type="evidence" value="ECO:0007669"/>
    <property type="project" value="UniProtKB-EC"/>
</dbReference>
<evidence type="ECO:0000256" key="11">
    <source>
        <dbReference type="ARBA" id="ARBA00023316"/>
    </source>
</evidence>
<dbReference type="Gene3D" id="3.20.20.80">
    <property type="entry name" value="Glycosidases"/>
    <property type="match status" value="1"/>
</dbReference>
<organism evidence="18 19">
    <name type="scientific">Lipomyces starkeyi NRRL Y-11557</name>
    <dbReference type="NCBI Taxonomy" id="675824"/>
    <lineage>
        <taxon>Eukaryota</taxon>
        <taxon>Fungi</taxon>
        <taxon>Dikarya</taxon>
        <taxon>Ascomycota</taxon>
        <taxon>Saccharomycotina</taxon>
        <taxon>Lipomycetes</taxon>
        <taxon>Lipomycetales</taxon>
        <taxon>Lipomycetaceae</taxon>
        <taxon>Lipomyces</taxon>
    </lineage>
</organism>
<name>A0A1E3PYN2_LIPST</name>
<keyword evidence="6" id="KW-0735">Signal-anchor</keyword>
<dbReference type="GO" id="GO:0031520">
    <property type="term" value="C:plasma membrane of cell tip"/>
    <property type="evidence" value="ECO:0007669"/>
    <property type="project" value="EnsemblFungi"/>
</dbReference>
<keyword evidence="7" id="KW-1133">Transmembrane helix</keyword>
<keyword evidence="8" id="KW-0472">Membrane</keyword>
<evidence type="ECO:0000256" key="12">
    <source>
        <dbReference type="ARBA" id="ARBA00036824"/>
    </source>
</evidence>
<dbReference type="InterPro" id="IPR017853">
    <property type="entry name" value="GH"/>
</dbReference>
<evidence type="ECO:0000256" key="1">
    <source>
        <dbReference type="ARBA" id="ARBA00004401"/>
    </source>
</evidence>
<evidence type="ECO:0000313" key="18">
    <source>
        <dbReference type="EMBL" id="ODQ70559.1"/>
    </source>
</evidence>
<feature type="domain" description="Glycoside hydrolase family 5" evidence="17">
    <location>
        <begin position="80"/>
        <end position="321"/>
    </location>
</feature>
<evidence type="ECO:0000256" key="3">
    <source>
        <dbReference type="ARBA" id="ARBA00022475"/>
    </source>
</evidence>
<keyword evidence="9" id="KW-0325">Glycoprotein</keyword>
<dbReference type="GO" id="GO:0005576">
    <property type="term" value="C:extracellular region"/>
    <property type="evidence" value="ECO:0007669"/>
    <property type="project" value="TreeGrafter"/>
</dbReference>
<keyword evidence="4" id="KW-0812">Transmembrane</keyword>
<evidence type="ECO:0000256" key="15">
    <source>
        <dbReference type="ARBA" id="ARBA00041260"/>
    </source>
</evidence>
<dbReference type="Proteomes" id="UP000094385">
    <property type="component" value="Unassembled WGS sequence"/>
</dbReference>
<dbReference type="AlphaFoldDB" id="A0A1E3PYN2"/>
<dbReference type="GO" id="GO:1990819">
    <property type="term" value="C:mating projection actin fusion focus"/>
    <property type="evidence" value="ECO:0007669"/>
    <property type="project" value="EnsemblFungi"/>
</dbReference>
<gene>
    <name evidence="18" type="ORF">LIPSTDRAFT_57415</name>
</gene>
<protein>
    <recommendedName>
        <fullName evidence="14">glucan 1,3-beta-glucosidase</fullName>
        <ecNumber evidence="14">3.2.1.58</ecNumber>
    </recommendedName>
    <alternativeName>
        <fullName evidence="15">Exo-1,3-beta-glucanase D</fullName>
    </alternativeName>
</protein>
<sequence length="452" mass="50965">MGLNSTWDNSARANVNVPPLTEAFNYTETPMRGVNLGGWLILEPFITPSFFEIYNLSQGIVDEYTLSAHLGDNAKDTFEKHYMSFITEQTFSDIRDAGLDHVRIPYPYWAIENLEGDPYVEKVSWRYLLRAIEWARKYGLRVNVDLHSVPGNANGWNHSGHQGQVLWLNGTMGEYYGNLTLGYHERLAAFFAQERYKNLVTLYGLVNEPNMMVLDSVTVINWTSNAYDIVREKGYEGYIVFGDGFRGAASWAGVFNQSRYPGMVLDMHQYMIFNQDLIAQSHSAKINFACQSWVNDMQISTNPVTGHGPTIVGEWSQADTDCLRYLNNVGVGTRWEGTFNVSDPSAQVLTPSCPGGTNCSCDLANATPENYDDAYKEFLLMSAESQMTAFESNGGWGFMYWTWKTETAEATQWSYERGMSAGIMPQLAYNRTYNCTIGATPDFVALGLMETY</sequence>
<dbReference type="PANTHER" id="PTHR31297:SF34">
    <property type="entry name" value="GLUCAN 1,3-BETA-GLUCOSIDASE 2"/>
    <property type="match status" value="1"/>
</dbReference>
<dbReference type="EMBL" id="KV454300">
    <property type="protein sequence ID" value="ODQ70559.1"/>
    <property type="molecule type" value="Genomic_DNA"/>
</dbReference>
<evidence type="ECO:0000256" key="13">
    <source>
        <dbReference type="ARBA" id="ARBA00037126"/>
    </source>
</evidence>
<dbReference type="GO" id="GO:1904541">
    <property type="term" value="P:fungal-type cell wall disassembly involved in conjugation with cellular fusion"/>
    <property type="evidence" value="ECO:0007669"/>
    <property type="project" value="EnsemblFungi"/>
</dbReference>
<dbReference type="GO" id="GO:0009251">
    <property type="term" value="P:glucan catabolic process"/>
    <property type="evidence" value="ECO:0007669"/>
    <property type="project" value="TreeGrafter"/>
</dbReference>
<evidence type="ECO:0000313" key="19">
    <source>
        <dbReference type="Proteomes" id="UP000094385"/>
    </source>
</evidence>
<dbReference type="STRING" id="675824.A0A1E3PYN2"/>
<evidence type="ECO:0000256" key="9">
    <source>
        <dbReference type="ARBA" id="ARBA00023180"/>
    </source>
</evidence>
<keyword evidence="5 16" id="KW-0378">Hydrolase</keyword>
<dbReference type="SUPFAM" id="SSF51445">
    <property type="entry name" value="(Trans)glycosidases"/>
    <property type="match status" value="1"/>
</dbReference>
<evidence type="ECO:0000256" key="6">
    <source>
        <dbReference type="ARBA" id="ARBA00022968"/>
    </source>
</evidence>
<dbReference type="PANTHER" id="PTHR31297">
    <property type="entry name" value="GLUCAN ENDO-1,6-BETA-GLUCOSIDASE B"/>
    <property type="match status" value="1"/>
</dbReference>